<dbReference type="NCBIfam" id="TIGR00045">
    <property type="entry name" value="glycerate kinase"/>
    <property type="match status" value="1"/>
</dbReference>
<dbReference type="EMBL" id="BARS01016469">
    <property type="protein sequence ID" value="GAF87492.1"/>
    <property type="molecule type" value="Genomic_DNA"/>
</dbReference>
<evidence type="ECO:0000313" key="1">
    <source>
        <dbReference type="EMBL" id="GAF87492.1"/>
    </source>
</evidence>
<dbReference type="InterPro" id="IPR018193">
    <property type="entry name" value="Glyc_kinase_flavodox-like_fold"/>
</dbReference>
<accession>X0TH98</accession>
<name>X0TH98_9ZZZZ</name>
<dbReference type="PANTHER" id="PTHR21599:SF0">
    <property type="entry name" value="GLYCERATE KINASE"/>
    <property type="match status" value="1"/>
</dbReference>
<dbReference type="Gene3D" id="3.90.1510.10">
    <property type="entry name" value="Glycerate kinase, domain 2"/>
    <property type="match status" value="1"/>
</dbReference>
<dbReference type="GO" id="GO:0008887">
    <property type="term" value="F:glycerate kinase activity"/>
    <property type="evidence" value="ECO:0007669"/>
    <property type="project" value="InterPro"/>
</dbReference>
<dbReference type="SUPFAM" id="SSF110738">
    <property type="entry name" value="Glycerate kinase I"/>
    <property type="match status" value="1"/>
</dbReference>
<sequence>GARLLDEKGKELPWGGAALAKLSRIDISGLDNRLAECEVITACDVTNPLCGEQGASRVYGPQKGATKEMCQQLDEALANYAEVIKRDLGLDVMDMPGAGAAGGLGAGLVTFLKASIIPGIEIVSEVVGLTDCLKEASLVFTGEGRIDTQTLFGKTVAGVGAKAKVFHIPVVVIAGEVAGDYKELYQHGIDVALSIAPGPISLKKSMANAERLIADAAERALRLILIRLEK</sequence>
<dbReference type="Pfam" id="PF02595">
    <property type="entry name" value="Gly_kinase"/>
    <property type="match status" value="1"/>
</dbReference>
<organism evidence="1">
    <name type="scientific">marine sediment metagenome</name>
    <dbReference type="NCBI Taxonomy" id="412755"/>
    <lineage>
        <taxon>unclassified sequences</taxon>
        <taxon>metagenomes</taxon>
        <taxon>ecological metagenomes</taxon>
    </lineage>
</organism>
<dbReference type="AlphaFoldDB" id="X0TH98"/>
<evidence type="ECO:0008006" key="2">
    <source>
        <dbReference type="Google" id="ProtNLM"/>
    </source>
</evidence>
<feature type="non-terminal residue" evidence="1">
    <location>
        <position position="1"/>
    </location>
</feature>
<comment type="caution">
    <text evidence="1">The sequence shown here is derived from an EMBL/GenBank/DDBJ whole genome shotgun (WGS) entry which is preliminary data.</text>
</comment>
<reference evidence="1" key="1">
    <citation type="journal article" date="2014" name="Front. Microbiol.">
        <title>High frequency of phylogenetically diverse reductive dehalogenase-homologous genes in deep subseafloor sedimentary metagenomes.</title>
        <authorList>
            <person name="Kawai M."/>
            <person name="Futagami T."/>
            <person name="Toyoda A."/>
            <person name="Takaki Y."/>
            <person name="Nishi S."/>
            <person name="Hori S."/>
            <person name="Arai W."/>
            <person name="Tsubouchi T."/>
            <person name="Morono Y."/>
            <person name="Uchiyama I."/>
            <person name="Ito T."/>
            <person name="Fujiyama A."/>
            <person name="Inagaki F."/>
            <person name="Takami H."/>
        </authorList>
    </citation>
    <scope>NUCLEOTIDE SEQUENCE</scope>
    <source>
        <strain evidence="1">Expedition CK06-06</strain>
    </source>
</reference>
<gene>
    <name evidence="1" type="ORF">S01H1_27099</name>
</gene>
<dbReference type="GO" id="GO:0031388">
    <property type="term" value="P:organic acid phosphorylation"/>
    <property type="evidence" value="ECO:0007669"/>
    <property type="project" value="InterPro"/>
</dbReference>
<protein>
    <recommendedName>
        <fullName evidence="2">Glycerate kinase</fullName>
    </recommendedName>
</protein>
<proteinExistence type="predicted"/>
<dbReference type="InterPro" id="IPR036129">
    <property type="entry name" value="Glycerate_kinase_sf"/>
</dbReference>
<dbReference type="InterPro" id="IPR004381">
    <property type="entry name" value="Glycerate_kinase"/>
</dbReference>
<dbReference type="PANTHER" id="PTHR21599">
    <property type="entry name" value="GLYCERATE KINASE"/>
    <property type="match status" value="1"/>
</dbReference>